<feature type="transmembrane region" description="Helical" evidence="1">
    <location>
        <begin position="20"/>
        <end position="38"/>
    </location>
</feature>
<reference evidence="2 3" key="1">
    <citation type="submission" date="2019-06" db="EMBL/GenBank/DDBJ databases">
        <title>Sequencing the genomes of 1000 actinobacteria strains.</title>
        <authorList>
            <person name="Klenk H.-P."/>
        </authorList>
    </citation>
    <scope>NUCLEOTIDE SEQUENCE [LARGE SCALE GENOMIC DNA]</scope>
    <source>
        <strain evidence="2 3">DSM 18082</strain>
    </source>
</reference>
<accession>A0A542ZN88</accession>
<keyword evidence="3" id="KW-1185">Reference proteome</keyword>
<proteinExistence type="predicted"/>
<evidence type="ECO:0000256" key="1">
    <source>
        <dbReference type="SAM" id="Phobius"/>
    </source>
</evidence>
<feature type="transmembrane region" description="Helical" evidence="1">
    <location>
        <begin position="205"/>
        <end position="226"/>
    </location>
</feature>
<dbReference type="Proteomes" id="UP000319514">
    <property type="component" value="Unassembled WGS sequence"/>
</dbReference>
<feature type="transmembrane region" description="Helical" evidence="1">
    <location>
        <begin position="126"/>
        <end position="145"/>
    </location>
</feature>
<gene>
    <name evidence="2" type="ORF">FB474_3251</name>
</gene>
<sequence length="262" mass="26587">MSNTGPIPLPHFVQEAYRPLVTIVVLAGCALLAVSGFAGSGLVALTLLLGGGILAWGWAGLLALPSPRGTMGVLWFGNLALVGAAVAVTEEPYLRWLPGALALSLLVAFVHQLARRDGRPRLVESVASTVAALAIMTSGACLVPLPFTLGGGHVVAAASGAIGASALTDLCGKWERLRPWLLPLAMVGGGLTSVAFVTLSGGFTWGPAALLGVVAAGVSHAVRRLLGHQPTMAGARPQLVSAVASLLTPGVVVYVVSRLFVA</sequence>
<protein>
    <submittedName>
        <fullName evidence="2">Uncharacterized protein</fullName>
    </submittedName>
</protein>
<keyword evidence="1" id="KW-0472">Membrane</keyword>
<keyword evidence="1" id="KW-1133">Transmembrane helix</keyword>
<feature type="transmembrane region" description="Helical" evidence="1">
    <location>
        <begin position="95"/>
        <end position="114"/>
    </location>
</feature>
<feature type="transmembrane region" description="Helical" evidence="1">
    <location>
        <begin position="44"/>
        <end position="64"/>
    </location>
</feature>
<name>A0A542ZN88_9MICO</name>
<feature type="transmembrane region" description="Helical" evidence="1">
    <location>
        <begin position="71"/>
        <end position="89"/>
    </location>
</feature>
<comment type="caution">
    <text evidence="2">The sequence shown here is derived from an EMBL/GenBank/DDBJ whole genome shotgun (WGS) entry which is preliminary data.</text>
</comment>
<keyword evidence="1" id="KW-0812">Transmembrane</keyword>
<evidence type="ECO:0000313" key="3">
    <source>
        <dbReference type="Proteomes" id="UP000319514"/>
    </source>
</evidence>
<feature type="transmembrane region" description="Helical" evidence="1">
    <location>
        <begin position="238"/>
        <end position="261"/>
    </location>
</feature>
<dbReference type="EMBL" id="VFOQ01000001">
    <property type="protein sequence ID" value="TQL61831.1"/>
    <property type="molecule type" value="Genomic_DNA"/>
</dbReference>
<evidence type="ECO:0000313" key="2">
    <source>
        <dbReference type="EMBL" id="TQL61831.1"/>
    </source>
</evidence>
<dbReference type="AlphaFoldDB" id="A0A542ZN88"/>
<organism evidence="2 3">
    <name type="scientific">Oryzihumus leptocrescens</name>
    <dbReference type="NCBI Taxonomy" id="297536"/>
    <lineage>
        <taxon>Bacteria</taxon>
        <taxon>Bacillati</taxon>
        <taxon>Actinomycetota</taxon>
        <taxon>Actinomycetes</taxon>
        <taxon>Micrococcales</taxon>
        <taxon>Intrasporangiaceae</taxon>
        <taxon>Oryzihumus</taxon>
    </lineage>
</organism>